<reference evidence="1 2" key="1">
    <citation type="journal article" date="2008" name="Nature">
        <title>The genome of the model beetle and pest Tribolium castaneum.</title>
        <authorList>
            <consortium name="Tribolium Genome Sequencing Consortium"/>
            <person name="Richards S."/>
            <person name="Gibbs R.A."/>
            <person name="Weinstock G.M."/>
            <person name="Brown S.J."/>
            <person name="Denell R."/>
            <person name="Beeman R.W."/>
            <person name="Gibbs R."/>
            <person name="Beeman R.W."/>
            <person name="Brown S.J."/>
            <person name="Bucher G."/>
            <person name="Friedrich M."/>
            <person name="Grimmelikhuijzen C.J."/>
            <person name="Klingler M."/>
            <person name="Lorenzen M."/>
            <person name="Richards S."/>
            <person name="Roth S."/>
            <person name="Schroder R."/>
            <person name="Tautz D."/>
            <person name="Zdobnov E.M."/>
            <person name="Muzny D."/>
            <person name="Gibbs R.A."/>
            <person name="Weinstock G.M."/>
            <person name="Attaway T."/>
            <person name="Bell S."/>
            <person name="Buhay C.J."/>
            <person name="Chandrabose M.N."/>
            <person name="Chavez D."/>
            <person name="Clerk-Blankenburg K.P."/>
            <person name="Cree A."/>
            <person name="Dao M."/>
            <person name="Davis C."/>
            <person name="Chacko J."/>
            <person name="Dinh H."/>
            <person name="Dugan-Rocha S."/>
            <person name="Fowler G."/>
            <person name="Garner T.T."/>
            <person name="Garnes J."/>
            <person name="Gnirke A."/>
            <person name="Hawes A."/>
            <person name="Hernandez J."/>
            <person name="Hines S."/>
            <person name="Holder M."/>
            <person name="Hume J."/>
            <person name="Jhangiani S.N."/>
            <person name="Joshi V."/>
            <person name="Khan Z.M."/>
            <person name="Jackson L."/>
            <person name="Kovar C."/>
            <person name="Kowis A."/>
            <person name="Lee S."/>
            <person name="Lewis L.R."/>
            <person name="Margolis J."/>
            <person name="Morgan M."/>
            <person name="Nazareth L.V."/>
            <person name="Nguyen N."/>
            <person name="Okwuonu G."/>
            <person name="Parker D."/>
            <person name="Richards S."/>
            <person name="Ruiz S.J."/>
            <person name="Santibanez J."/>
            <person name="Savard J."/>
            <person name="Scherer S.E."/>
            <person name="Schneider B."/>
            <person name="Sodergren E."/>
            <person name="Tautz D."/>
            <person name="Vattahil S."/>
            <person name="Villasana D."/>
            <person name="White C.S."/>
            <person name="Wright R."/>
            <person name="Park Y."/>
            <person name="Beeman R.W."/>
            <person name="Lord J."/>
            <person name="Oppert B."/>
            <person name="Lorenzen M."/>
            <person name="Brown S."/>
            <person name="Wang L."/>
            <person name="Savard J."/>
            <person name="Tautz D."/>
            <person name="Richards S."/>
            <person name="Weinstock G."/>
            <person name="Gibbs R.A."/>
            <person name="Liu Y."/>
            <person name="Worley K."/>
            <person name="Weinstock G."/>
            <person name="Elsik C.G."/>
            <person name="Reese J.T."/>
            <person name="Elhaik E."/>
            <person name="Landan G."/>
            <person name="Graur D."/>
            <person name="Arensburger P."/>
            <person name="Atkinson P."/>
            <person name="Beeman R.W."/>
            <person name="Beidler J."/>
            <person name="Brown S.J."/>
            <person name="Demuth J.P."/>
            <person name="Drury D.W."/>
            <person name="Du Y.Z."/>
            <person name="Fujiwara H."/>
            <person name="Lorenzen M."/>
            <person name="Maselli V."/>
            <person name="Osanai M."/>
            <person name="Park Y."/>
            <person name="Robertson H.M."/>
            <person name="Tu Z."/>
            <person name="Wang J.J."/>
            <person name="Wang S."/>
            <person name="Richards S."/>
            <person name="Song H."/>
            <person name="Zhang L."/>
            <person name="Sodergren E."/>
            <person name="Werner D."/>
            <person name="Stanke M."/>
            <person name="Morgenstern B."/>
            <person name="Solovyev V."/>
            <person name="Kosarev P."/>
            <person name="Brown G."/>
            <person name="Chen H.C."/>
            <person name="Ermolaeva O."/>
            <person name="Hlavina W."/>
            <person name="Kapustin Y."/>
            <person name="Kiryutin B."/>
            <person name="Kitts P."/>
            <person name="Maglott D."/>
            <person name="Pruitt K."/>
            <person name="Sapojnikov V."/>
            <person name="Souvorov A."/>
            <person name="Mackey A.J."/>
            <person name="Waterhouse R.M."/>
            <person name="Wyder S."/>
            <person name="Zdobnov E.M."/>
            <person name="Zdobnov E.M."/>
            <person name="Wyder S."/>
            <person name="Kriventseva E.V."/>
            <person name="Kadowaki T."/>
            <person name="Bork P."/>
            <person name="Aranda M."/>
            <person name="Bao R."/>
            <person name="Beermann A."/>
            <person name="Berns N."/>
            <person name="Bolognesi R."/>
            <person name="Bonneton F."/>
            <person name="Bopp D."/>
            <person name="Brown S.J."/>
            <person name="Bucher G."/>
            <person name="Butts T."/>
            <person name="Chaumot A."/>
            <person name="Denell R.E."/>
            <person name="Ferrier D.E."/>
            <person name="Friedrich M."/>
            <person name="Gordon C.M."/>
            <person name="Jindra M."/>
            <person name="Klingler M."/>
            <person name="Lan Q."/>
            <person name="Lattorff H.M."/>
            <person name="Laudet V."/>
            <person name="von Levetsow C."/>
            <person name="Liu Z."/>
            <person name="Lutz R."/>
            <person name="Lynch J.A."/>
            <person name="da Fonseca R.N."/>
            <person name="Posnien N."/>
            <person name="Reuter R."/>
            <person name="Roth S."/>
            <person name="Savard J."/>
            <person name="Schinko J.B."/>
            <person name="Schmitt C."/>
            <person name="Schoppmeier M."/>
            <person name="Schroder R."/>
            <person name="Shippy T.D."/>
            <person name="Simonnet F."/>
            <person name="Marques-Souza H."/>
            <person name="Tautz D."/>
            <person name="Tomoyasu Y."/>
            <person name="Trauner J."/>
            <person name="Van der Zee M."/>
            <person name="Vervoort M."/>
            <person name="Wittkopp N."/>
            <person name="Wimmer E.A."/>
            <person name="Yang X."/>
            <person name="Jones A.K."/>
            <person name="Sattelle D.B."/>
            <person name="Ebert P.R."/>
            <person name="Nelson D."/>
            <person name="Scott J.G."/>
            <person name="Beeman R.W."/>
            <person name="Muthukrishnan S."/>
            <person name="Kramer K.J."/>
            <person name="Arakane Y."/>
            <person name="Beeman R.W."/>
            <person name="Zhu Q."/>
            <person name="Hogenkamp D."/>
            <person name="Dixit R."/>
            <person name="Oppert B."/>
            <person name="Jiang H."/>
            <person name="Zou Z."/>
            <person name="Marshall J."/>
            <person name="Elpidina E."/>
            <person name="Vinokurov K."/>
            <person name="Oppert C."/>
            <person name="Zou Z."/>
            <person name="Evans J."/>
            <person name="Lu Z."/>
            <person name="Zhao P."/>
            <person name="Sumathipala N."/>
            <person name="Altincicek B."/>
            <person name="Vilcinskas A."/>
            <person name="Williams M."/>
            <person name="Hultmark D."/>
            <person name="Hetru C."/>
            <person name="Jiang H."/>
            <person name="Grimmelikhuijzen C.J."/>
            <person name="Hauser F."/>
            <person name="Cazzamali G."/>
            <person name="Williamson M."/>
            <person name="Park Y."/>
            <person name="Li B."/>
            <person name="Tanaka Y."/>
            <person name="Predel R."/>
            <person name="Neupert S."/>
            <person name="Schachtner J."/>
            <person name="Verleyen P."/>
            <person name="Raible F."/>
            <person name="Bork P."/>
            <person name="Friedrich M."/>
            <person name="Walden K.K."/>
            <person name="Robertson H.M."/>
            <person name="Angeli S."/>
            <person name="Foret S."/>
            <person name="Bucher G."/>
            <person name="Schuetz S."/>
            <person name="Maleszka R."/>
            <person name="Wimmer E.A."/>
            <person name="Beeman R.W."/>
            <person name="Lorenzen M."/>
            <person name="Tomoyasu Y."/>
            <person name="Miller S.C."/>
            <person name="Grossmann D."/>
            <person name="Bucher G."/>
        </authorList>
    </citation>
    <scope>NUCLEOTIDE SEQUENCE [LARGE SCALE GENOMIC DNA]</scope>
    <source>
        <strain evidence="1 2">Georgia GA2</strain>
    </source>
</reference>
<dbReference type="Proteomes" id="UP000007266">
    <property type="component" value="Linkage group 9"/>
</dbReference>
<evidence type="ECO:0000313" key="1">
    <source>
        <dbReference type="EMBL" id="EFA09418.1"/>
    </source>
</evidence>
<dbReference type="AlphaFoldDB" id="D6X1J2"/>
<name>D6X1J2_TRICA</name>
<reference evidence="1 2" key="2">
    <citation type="journal article" date="2010" name="Nucleic Acids Res.">
        <title>BeetleBase in 2010: revisions to provide comprehensive genomic information for Tribolium castaneum.</title>
        <authorList>
            <person name="Kim H.S."/>
            <person name="Murphy T."/>
            <person name="Xia J."/>
            <person name="Caragea D."/>
            <person name="Park Y."/>
            <person name="Beeman R.W."/>
            <person name="Lorenzen M.D."/>
            <person name="Butcher S."/>
            <person name="Manak J.R."/>
            <person name="Brown S.J."/>
        </authorList>
    </citation>
    <scope>GENOME REANNOTATION</scope>
    <source>
        <strain evidence="1 2">Georgia GA2</strain>
    </source>
</reference>
<dbReference type="InParanoid" id="D6X1J2"/>
<accession>D6X1J2</accession>
<dbReference type="HOGENOM" id="CLU_3191966_0_0_1"/>
<dbReference type="EMBL" id="KQ971369">
    <property type="protein sequence ID" value="EFA09418.1"/>
    <property type="molecule type" value="Genomic_DNA"/>
</dbReference>
<evidence type="ECO:0000313" key="2">
    <source>
        <dbReference type="Proteomes" id="UP000007266"/>
    </source>
</evidence>
<organism evidence="1 2">
    <name type="scientific">Tribolium castaneum</name>
    <name type="common">Red flour beetle</name>
    <dbReference type="NCBI Taxonomy" id="7070"/>
    <lineage>
        <taxon>Eukaryota</taxon>
        <taxon>Metazoa</taxon>
        <taxon>Ecdysozoa</taxon>
        <taxon>Arthropoda</taxon>
        <taxon>Hexapoda</taxon>
        <taxon>Insecta</taxon>
        <taxon>Pterygota</taxon>
        <taxon>Neoptera</taxon>
        <taxon>Endopterygota</taxon>
        <taxon>Coleoptera</taxon>
        <taxon>Polyphaga</taxon>
        <taxon>Cucujiformia</taxon>
        <taxon>Tenebrionidae</taxon>
        <taxon>Tenebrionidae incertae sedis</taxon>
        <taxon>Tribolium</taxon>
    </lineage>
</organism>
<protein>
    <submittedName>
        <fullName evidence="1">Uncharacterized protein</fullName>
    </submittedName>
</protein>
<proteinExistence type="predicted"/>
<gene>
    <name evidence="1" type="primary">GLEAN_05220</name>
    <name evidence="1" type="ORF">TcasGA2_TC005220</name>
</gene>
<sequence>MAPQLDNRGGIVRLLRVGRLSFVPLAPTTPWREPEHLISQSHYEQR</sequence>
<keyword evidence="2" id="KW-1185">Reference proteome</keyword>